<name>A0A5C8UKG9_9MICO</name>
<sequence>MAIIGLVFGAQSVPVVLDQLPHMQQAFASLMIVAIFGGILAAVVASFARKFVRAVNAYIAFAFLAALASWPFVAMNPTTVEPDRPWLWLLVTVATSTAAVALSTWAATVYLFVAPILYGIVRITPSGGGKSWESAALDTAYAIILGGGVLILITLLRQAAASVDAAQVAALERYAHAVRQHATEVERVQVDSIVHDSVLTTLLSAARAYTPEAKDLATRMARNAIGHLKDAAETSPDDDATMSMDQLAHRIMGATSTLSAPFELRAQKVGTGIISVQSAEAVYSASVQAMVNSLQHAGHGPQVTRWLSIEEGESGGIRVEVGDTGAGFAVETVPSERLGLRVSIMERVANAGGMVEIESNAGEGTVIRILWPRPSTASTLADAGWEQVAS</sequence>
<feature type="transmembrane region" description="Helical" evidence="1">
    <location>
        <begin position="86"/>
        <end position="114"/>
    </location>
</feature>
<dbReference type="InterPro" id="IPR036890">
    <property type="entry name" value="HATPase_C_sf"/>
</dbReference>
<comment type="caution">
    <text evidence="3">The sequence shown here is derived from an EMBL/GenBank/DDBJ whole genome shotgun (WGS) entry which is preliminary data.</text>
</comment>
<reference evidence="3 4" key="1">
    <citation type="submission" date="2019-08" db="EMBL/GenBank/DDBJ databases">
        <title>Bacterial whole genome sequence for Glaciihabitans sp. CHu50b-6-2.</title>
        <authorList>
            <person name="Jin L."/>
        </authorList>
    </citation>
    <scope>NUCLEOTIDE SEQUENCE [LARGE SCALE GENOMIC DNA]</scope>
    <source>
        <strain evidence="3 4">CHu50b-6-2</strain>
    </source>
</reference>
<feature type="transmembrane region" description="Helical" evidence="1">
    <location>
        <begin position="135"/>
        <end position="156"/>
    </location>
</feature>
<dbReference type="Proteomes" id="UP000321379">
    <property type="component" value="Unassembled WGS sequence"/>
</dbReference>
<feature type="transmembrane region" description="Helical" evidence="1">
    <location>
        <begin position="27"/>
        <end position="48"/>
    </location>
</feature>
<evidence type="ECO:0000313" key="4">
    <source>
        <dbReference type="Proteomes" id="UP000321379"/>
    </source>
</evidence>
<evidence type="ECO:0000313" key="3">
    <source>
        <dbReference type="EMBL" id="TXN28264.1"/>
    </source>
</evidence>
<organism evidence="3 4">
    <name type="scientific">Lacisediminihabitans profunda</name>
    <dbReference type="NCBI Taxonomy" id="2594790"/>
    <lineage>
        <taxon>Bacteria</taxon>
        <taxon>Bacillati</taxon>
        <taxon>Actinomycetota</taxon>
        <taxon>Actinomycetes</taxon>
        <taxon>Micrococcales</taxon>
        <taxon>Microbacteriaceae</taxon>
        <taxon>Lacisediminihabitans</taxon>
    </lineage>
</organism>
<gene>
    <name evidence="3" type="ORF">FVP33_17470</name>
</gene>
<dbReference type="AlphaFoldDB" id="A0A5C8UKG9"/>
<dbReference type="Pfam" id="PF02518">
    <property type="entry name" value="HATPase_c"/>
    <property type="match status" value="1"/>
</dbReference>
<protein>
    <recommendedName>
        <fullName evidence="2">Histidine kinase/HSP90-like ATPase domain-containing protein</fullName>
    </recommendedName>
</protein>
<dbReference type="RefSeq" id="WP_147784978.1">
    <property type="nucleotide sequence ID" value="NZ_VRMG01000015.1"/>
</dbReference>
<keyword evidence="1" id="KW-1133">Transmembrane helix</keyword>
<dbReference type="EMBL" id="VRMG01000015">
    <property type="protein sequence ID" value="TXN28264.1"/>
    <property type="molecule type" value="Genomic_DNA"/>
</dbReference>
<keyword evidence="1" id="KW-0472">Membrane</keyword>
<feature type="transmembrane region" description="Helical" evidence="1">
    <location>
        <begin position="55"/>
        <end position="74"/>
    </location>
</feature>
<dbReference type="SUPFAM" id="SSF55874">
    <property type="entry name" value="ATPase domain of HSP90 chaperone/DNA topoisomerase II/histidine kinase"/>
    <property type="match status" value="1"/>
</dbReference>
<keyword evidence="1" id="KW-0812">Transmembrane</keyword>
<keyword evidence="4" id="KW-1185">Reference proteome</keyword>
<dbReference type="InterPro" id="IPR003594">
    <property type="entry name" value="HATPase_dom"/>
</dbReference>
<evidence type="ECO:0000256" key="1">
    <source>
        <dbReference type="SAM" id="Phobius"/>
    </source>
</evidence>
<evidence type="ECO:0000259" key="2">
    <source>
        <dbReference type="Pfam" id="PF02518"/>
    </source>
</evidence>
<proteinExistence type="predicted"/>
<dbReference type="Gene3D" id="3.30.565.10">
    <property type="entry name" value="Histidine kinase-like ATPase, C-terminal domain"/>
    <property type="match status" value="1"/>
</dbReference>
<feature type="domain" description="Histidine kinase/HSP90-like ATPase" evidence="2">
    <location>
        <begin position="288"/>
        <end position="373"/>
    </location>
</feature>
<accession>A0A5C8UKG9</accession>